<dbReference type="Gene3D" id="3.40.50.300">
    <property type="entry name" value="P-loop containing nucleotide triphosphate hydrolases"/>
    <property type="match status" value="1"/>
</dbReference>
<gene>
    <name evidence="7" type="primary">potA</name>
    <name evidence="9" type="ORF">ACFQ3U_14780</name>
</gene>
<dbReference type="InterPro" id="IPR005893">
    <property type="entry name" value="PotA-like"/>
</dbReference>
<evidence type="ECO:0000256" key="5">
    <source>
        <dbReference type="ARBA" id="ARBA00022967"/>
    </source>
</evidence>
<dbReference type="InterPro" id="IPR003593">
    <property type="entry name" value="AAA+_ATPase"/>
</dbReference>
<dbReference type="PROSITE" id="PS50893">
    <property type="entry name" value="ABC_TRANSPORTER_2"/>
    <property type="match status" value="1"/>
</dbReference>
<keyword evidence="10" id="KW-1185">Reference proteome</keyword>
<dbReference type="InterPro" id="IPR050093">
    <property type="entry name" value="ABC_SmlMolc_Importer"/>
</dbReference>
<comment type="caution">
    <text evidence="9">The sequence shown here is derived from an EMBL/GenBank/DDBJ whole genome shotgun (WGS) entry which is preliminary data.</text>
</comment>
<proteinExistence type="inferred from homology"/>
<dbReference type="InterPro" id="IPR008995">
    <property type="entry name" value="Mo/tungstate-bd_C_term_dom"/>
</dbReference>
<dbReference type="Pfam" id="PF08402">
    <property type="entry name" value="TOBE_2"/>
    <property type="match status" value="1"/>
</dbReference>
<organism evidence="9 10">
    <name type="scientific">Leucobacter albus</name>
    <dbReference type="NCBI Taxonomy" id="272210"/>
    <lineage>
        <taxon>Bacteria</taxon>
        <taxon>Bacillati</taxon>
        <taxon>Actinomycetota</taxon>
        <taxon>Actinomycetes</taxon>
        <taxon>Micrococcales</taxon>
        <taxon>Microbacteriaceae</taxon>
        <taxon>Leucobacter</taxon>
    </lineage>
</organism>
<dbReference type="SMART" id="SM00382">
    <property type="entry name" value="AAA"/>
    <property type="match status" value="1"/>
</dbReference>
<feature type="domain" description="ABC transporter" evidence="8">
    <location>
        <begin position="22"/>
        <end position="252"/>
    </location>
</feature>
<dbReference type="NCBIfam" id="TIGR01187">
    <property type="entry name" value="potA"/>
    <property type="match status" value="1"/>
</dbReference>
<dbReference type="PANTHER" id="PTHR42781:SF4">
    <property type="entry name" value="SPERMIDINE_PUTRESCINE IMPORT ATP-BINDING PROTEIN POTA"/>
    <property type="match status" value="1"/>
</dbReference>
<keyword evidence="5 7" id="KW-1278">Translocase</keyword>
<dbReference type="Pfam" id="PF00005">
    <property type="entry name" value="ABC_tran"/>
    <property type="match status" value="1"/>
</dbReference>
<dbReference type="RefSeq" id="WP_343961475.1">
    <property type="nucleotide sequence ID" value="NZ_BAAAKZ010000012.1"/>
</dbReference>
<dbReference type="EC" id="7.6.2.11" evidence="7"/>
<keyword evidence="2 7" id="KW-1003">Cell membrane</keyword>
<evidence type="ECO:0000256" key="1">
    <source>
        <dbReference type="ARBA" id="ARBA00022448"/>
    </source>
</evidence>
<keyword evidence="3 7" id="KW-0547">Nucleotide-binding</keyword>
<sequence length="371" mass="41056">MTSQLTYTQQISQVEQQAGAAIRVSDIVKRYGDLTVLDRVSLDINAGEFITLLGASGSGKSTLLNIISGFNKPDAGLLEVDGEDFTRRPPHKRGLGMVFQHYALFPHMSVWDNVAFGLRRQRRPKAEVQQRVGDVLRMIQMDHLADRKPDQLSGGQQQRVALARGIVFEPRVLLMDEPLGALDKLLREEMQLEIRRIHQELGITFIFVTHDQHEALTMSDRIALLKHGKIVQLGTPKELYDSPNSRYVAEFIGESNLFEGRVDADGFVTDGGARFGRPSGDGSLLMVRPEHVRVAASTEGLTNAAPVRVFNCVYLGSDMVVYGRTESGQVVVARTPISHGVSAPLEGDRAVMTWATEDSRLVPDDAEQRQA</sequence>
<evidence type="ECO:0000313" key="9">
    <source>
        <dbReference type="EMBL" id="MFD1203161.1"/>
    </source>
</evidence>
<dbReference type="SUPFAM" id="SSF52540">
    <property type="entry name" value="P-loop containing nucleoside triphosphate hydrolases"/>
    <property type="match status" value="1"/>
</dbReference>
<keyword evidence="1 7" id="KW-0813">Transport</keyword>
<evidence type="ECO:0000256" key="7">
    <source>
        <dbReference type="RuleBase" id="RU364083"/>
    </source>
</evidence>
<evidence type="ECO:0000259" key="8">
    <source>
        <dbReference type="PROSITE" id="PS50893"/>
    </source>
</evidence>
<comment type="similarity">
    <text evidence="7">Belongs to the ABC transporter superfamily. Spermidine/putrescine importer (TC 3.A.1.11.1) family.</text>
</comment>
<comment type="function">
    <text evidence="7">Part of the ABC transporter complex PotABCD involved in spermidine/putrescine import. Responsible for energy coupling to the transport system.</text>
</comment>
<evidence type="ECO:0000313" key="10">
    <source>
        <dbReference type="Proteomes" id="UP001597181"/>
    </source>
</evidence>
<evidence type="ECO:0000256" key="3">
    <source>
        <dbReference type="ARBA" id="ARBA00022741"/>
    </source>
</evidence>
<dbReference type="EMBL" id="JBHTLY010000009">
    <property type="protein sequence ID" value="MFD1203161.1"/>
    <property type="molecule type" value="Genomic_DNA"/>
</dbReference>
<dbReference type="InterPro" id="IPR017871">
    <property type="entry name" value="ABC_transporter-like_CS"/>
</dbReference>
<keyword evidence="6 7" id="KW-0472">Membrane</keyword>
<comment type="subunit">
    <text evidence="7">The complex is composed of two ATP-binding proteins (PotA), two transmembrane proteins (PotB and PotC) and a solute-binding protein (PotD).</text>
</comment>
<dbReference type="InterPro" id="IPR013611">
    <property type="entry name" value="Transp-assoc_OB_typ2"/>
</dbReference>
<dbReference type="InterPro" id="IPR003439">
    <property type="entry name" value="ABC_transporter-like_ATP-bd"/>
</dbReference>
<dbReference type="PANTHER" id="PTHR42781">
    <property type="entry name" value="SPERMIDINE/PUTRESCINE IMPORT ATP-BINDING PROTEIN POTA"/>
    <property type="match status" value="1"/>
</dbReference>
<evidence type="ECO:0000256" key="6">
    <source>
        <dbReference type="ARBA" id="ARBA00023136"/>
    </source>
</evidence>
<dbReference type="GO" id="GO:0005524">
    <property type="term" value="F:ATP binding"/>
    <property type="evidence" value="ECO:0007669"/>
    <property type="project" value="UniProtKB-KW"/>
</dbReference>
<dbReference type="Proteomes" id="UP001597181">
    <property type="component" value="Unassembled WGS sequence"/>
</dbReference>
<dbReference type="InterPro" id="IPR027417">
    <property type="entry name" value="P-loop_NTPase"/>
</dbReference>
<dbReference type="Gene3D" id="2.40.50.100">
    <property type="match status" value="1"/>
</dbReference>
<dbReference type="PROSITE" id="PS00211">
    <property type="entry name" value="ABC_TRANSPORTER_1"/>
    <property type="match status" value="1"/>
</dbReference>
<protein>
    <recommendedName>
        <fullName evidence="7">Spermidine/putrescine import ATP-binding protein PotA</fullName>
        <ecNumber evidence="7">7.6.2.11</ecNumber>
    </recommendedName>
</protein>
<accession>A0ABW3TQY0</accession>
<comment type="catalytic activity">
    <reaction evidence="7">
        <text>ATP + H2O + polyamine-[polyamine-binding protein]Side 1 = ADP + phosphate + polyamineSide 2 + [polyamine-binding protein]Side 1.</text>
        <dbReference type="EC" id="7.6.2.11"/>
    </reaction>
</comment>
<reference evidence="10" key="1">
    <citation type="journal article" date="2019" name="Int. J. Syst. Evol. Microbiol.">
        <title>The Global Catalogue of Microorganisms (GCM) 10K type strain sequencing project: providing services to taxonomists for standard genome sequencing and annotation.</title>
        <authorList>
            <consortium name="The Broad Institute Genomics Platform"/>
            <consortium name="The Broad Institute Genome Sequencing Center for Infectious Disease"/>
            <person name="Wu L."/>
            <person name="Ma J."/>
        </authorList>
    </citation>
    <scope>NUCLEOTIDE SEQUENCE [LARGE SCALE GENOMIC DNA]</scope>
    <source>
        <strain evidence="10">CCUG 50213</strain>
    </source>
</reference>
<evidence type="ECO:0000256" key="2">
    <source>
        <dbReference type="ARBA" id="ARBA00022475"/>
    </source>
</evidence>
<name>A0ABW3TQY0_9MICO</name>
<evidence type="ECO:0000256" key="4">
    <source>
        <dbReference type="ARBA" id="ARBA00022840"/>
    </source>
</evidence>
<keyword evidence="4 7" id="KW-0067">ATP-binding</keyword>
<dbReference type="SUPFAM" id="SSF50331">
    <property type="entry name" value="MOP-like"/>
    <property type="match status" value="1"/>
</dbReference>